<feature type="domain" description="Tetrahydrofolate dehydrogenase/cyclohydrolase catalytic" evidence="8">
    <location>
        <begin position="53"/>
        <end position="144"/>
    </location>
</feature>
<dbReference type="Proteomes" id="UP001243330">
    <property type="component" value="Unassembled WGS sequence"/>
</dbReference>
<dbReference type="InterPro" id="IPR020631">
    <property type="entry name" value="THF_DH/CycHdrlase_NAD-bd_dom"/>
</dbReference>
<keyword evidence="7" id="KW-0511">Multifunctional enzyme</keyword>
<accession>A0AAD9E5A1</accession>
<evidence type="ECO:0000313" key="10">
    <source>
        <dbReference type="EMBL" id="KAK1838109.1"/>
    </source>
</evidence>
<evidence type="ECO:0000256" key="2">
    <source>
        <dbReference type="ARBA" id="ARBA00012859"/>
    </source>
</evidence>
<dbReference type="AlphaFoldDB" id="A0AAD9E5A1"/>
<name>A0AAD9E5A1_9PEZI</name>
<evidence type="ECO:0000256" key="3">
    <source>
        <dbReference type="ARBA" id="ARBA00022563"/>
    </source>
</evidence>
<dbReference type="GO" id="GO:0035999">
    <property type="term" value="P:tetrahydrofolate interconversion"/>
    <property type="evidence" value="ECO:0007669"/>
    <property type="project" value="TreeGrafter"/>
</dbReference>
<dbReference type="EC" id="1.5.1.5" evidence="2"/>
<proteinExistence type="predicted"/>
<evidence type="ECO:0000259" key="9">
    <source>
        <dbReference type="Pfam" id="PF02882"/>
    </source>
</evidence>
<keyword evidence="3" id="KW-0554">One-carbon metabolism</keyword>
<evidence type="ECO:0000313" key="11">
    <source>
        <dbReference type="Proteomes" id="UP001243330"/>
    </source>
</evidence>
<evidence type="ECO:0000256" key="5">
    <source>
        <dbReference type="ARBA" id="ARBA00022857"/>
    </source>
</evidence>
<keyword evidence="5" id="KW-0521">NADP</keyword>
<dbReference type="PANTHER" id="PTHR48099">
    <property type="entry name" value="C-1-TETRAHYDROFOLATE SYNTHASE, CYTOPLASMIC-RELATED"/>
    <property type="match status" value="1"/>
</dbReference>
<dbReference type="GO" id="GO:0004488">
    <property type="term" value="F:methylenetetrahydrofolate dehydrogenase (NADP+) activity"/>
    <property type="evidence" value="ECO:0007669"/>
    <property type="project" value="UniProtKB-EC"/>
</dbReference>
<protein>
    <recommendedName>
        <fullName evidence="2">methylenetetrahydrofolate dehydrogenase (NADP(+))</fullName>
        <ecNumber evidence="2">1.5.1.5</ecNumber>
    </recommendedName>
</protein>
<comment type="pathway">
    <text evidence="1">One-carbon metabolism; tetrahydrofolate interconversion.</text>
</comment>
<sequence>MLIMTSSDFGAVYVSDKCGSVIYSHVCQALFLKGAPVIGLLESWCIRNSKSIHGIKPTLAVVYFNTGVDADEYLRIKAEVAAKAGIDFIPYELAPNASTDGVLHLISTLNKCSQTHGILVQRPLPIQISETDVMGSISRRKHVEERLQGQPSNIAVDGVVRLLASYRKADMLDLSIVLLGGTNIITPGFKAELKKRYPRIEMFKTPEEAKLVNRDGVIVMTELNKGGIIQPEMLGPGVELVIDLGFDINTKMGDLDPKVFDVDGLMVVPTPGGVLPVIIWLMMERTIKSMSRRRSSKSIWLRKGCAQILNLFRVKSASQNSH</sequence>
<keyword evidence="11" id="KW-1185">Reference proteome</keyword>
<evidence type="ECO:0000256" key="4">
    <source>
        <dbReference type="ARBA" id="ARBA00022801"/>
    </source>
</evidence>
<dbReference type="InterPro" id="IPR046346">
    <property type="entry name" value="Aminoacid_DH-like_N_sf"/>
</dbReference>
<dbReference type="PRINTS" id="PR00085">
    <property type="entry name" value="THFDHDRGNASE"/>
</dbReference>
<feature type="domain" description="Tetrahydrofolate dehydrogenase/cyclohydrolase NAD(P)-binding" evidence="9">
    <location>
        <begin position="157"/>
        <end position="293"/>
    </location>
</feature>
<comment type="caution">
    <text evidence="10">The sequence shown here is derived from an EMBL/GenBank/DDBJ whole genome shotgun (WGS) entry which is preliminary data.</text>
</comment>
<evidence type="ECO:0000259" key="8">
    <source>
        <dbReference type="Pfam" id="PF00763"/>
    </source>
</evidence>
<dbReference type="Pfam" id="PF00763">
    <property type="entry name" value="THF_DHG_CYH"/>
    <property type="match status" value="1"/>
</dbReference>
<evidence type="ECO:0000256" key="1">
    <source>
        <dbReference type="ARBA" id="ARBA00004777"/>
    </source>
</evidence>
<keyword evidence="4" id="KW-0378">Hydrolase</keyword>
<reference evidence="10" key="1">
    <citation type="submission" date="2023-01" db="EMBL/GenBank/DDBJ databases">
        <title>Colletotrichum chrysophilum M932 genome sequence.</title>
        <authorList>
            <person name="Baroncelli R."/>
        </authorList>
    </citation>
    <scope>NUCLEOTIDE SEQUENCE</scope>
    <source>
        <strain evidence="10">M932</strain>
    </source>
</reference>
<dbReference type="InterPro" id="IPR020630">
    <property type="entry name" value="THF_DH/CycHdrlase_cat_dom"/>
</dbReference>
<dbReference type="GO" id="GO:0004477">
    <property type="term" value="F:methenyltetrahydrofolate cyclohydrolase activity"/>
    <property type="evidence" value="ECO:0007669"/>
    <property type="project" value="TreeGrafter"/>
</dbReference>
<dbReference type="EMBL" id="JAQOWY010000907">
    <property type="protein sequence ID" value="KAK1838109.1"/>
    <property type="molecule type" value="Genomic_DNA"/>
</dbReference>
<dbReference type="Pfam" id="PF02882">
    <property type="entry name" value="THF_DHG_CYH_C"/>
    <property type="match status" value="1"/>
</dbReference>
<gene>
    <name evidence="10" type="ORF">CCHR01_19266</name>
</gene>
<keyword evidence="6" id="KW-0560">Oxidoreductase</keyword>
<evidence type="ECO:0000256" key="7">
    <source>
        <dbReference type="ARBA" id="ARBA00023268"/>
    </source>
</evidence>
<evidence type="ECO:0000256" key="6">
    <source>
        <dbReference type="ARBA" id="ARBA00023002"/>
    </source>
</evidence>
<dbReference type="SUPFAM" id="SSF53223">
    <property type="entry name" value="Aminoacid dehydrogenase-like, N-terminal domain"/>
    <property type="match status" value="1"/>
</dbReference>
<organism evidence="10 11">
    <name type="scientific">Colletotrichum chrysophilum</name>
    <dbReference type="NCBI Taxonomy" id="1836956"/>
    <lineage>
        <taxon>Eukaryota</taxon>
        <taxon>Fungi</taxon>
        <taxon>Dikarya</taxon>
        <taxon>Ascomycota</taxon>
        <taxon>Pezizomycotina</taxon>
        <taxon>Sordariomycetes</taxon>
        <taxon>Hypocreomycetidae</taxon>
        <taxon>Glomerellales</taxon>
        <taxon>Glomerellaceae</taxon>
        <taxon>Colletotrichum</taxon>
        <taxon>Colletotrichum gloeosporioides species complex</taxon>
    </lineage>
</organism>
<dbReference type="GO" id="GO:0005829">
    <property type="term" value="C:cytosol"/>
    <property type="evidence" value="ECO:0007669"/>
    <property type="project" value="TreeGrafter"/>
</dbReference>
<dbReference type="PANTHER" id="PTHR48099:SF5">
    <property type="entry name" value="C-1-TETRAHYDROFOLATE SYNTHASE, CYTOPLASMIC"/>
    <property type="match status" value="1"/>
</dbReference>
<dbReference type="InterPro" id="IPR000672">
    <property type="entry name" value="THF_DH/CycHdrlase"/>
</dbReference>
<dbReference type="Gene3D" id="3.40.50.720">
    <property type="entry name" value="NAD(P)-binding Rossmann-like Domain"/>
    <property type="match status" value="1"/>
</dbReference>
<dbReference type="Gene3D" id="3.40.50.10860">
    <property type="entry name" value="Leucine Dehydrogenase, chain A, domain 1"/>
    <property type="match status" value="1"/>
</dbReference>